<reference evidence="2" key="1">
    <citation type="submission" date="2023-07" db="EMBL/GenBank/DDBJ databases">
        <title>Genomic Encyclopedia of Type Strains, Phase IV (KMG-IV): sequencing the most valuable type-strain genomes for metagenomic binning, comparative biology and taxonomic classification.</title>
        <authorList>
            <person name="Goeker M."/>
        </authorList>
    </citation>
    <scope>NUCLEOTIDE SEQUENCE [LARGE SCALE GENOMIC DNA]</scope>
    <source>
        <strain evidence="2">JSM 076093</strain>
    </source>
</reference>
<feature type="chain" id="PRO_5045409644" description="DUF5105 domain-containing protein" evidence="1">
    <location>
        <begin position="19"/>
        <end position="175"/>
    </location>
</feature>
<gene>
    <name evidence="2" type="ORF">QO000_000143</name>
</gene>
<evidence type="ECO:0000313" key="3">
    <source>
        <dbReference type="Proteomes" id="UP001226720"/>
    </source>
</evidence>
<evidence type="ECO:0008006" key="4">
    <source>
        <dbReference type="Google" id="ProtNLM"/>
    </source>
</evidence>
<protein>
    <recommendedName>
        <fullName evidence="4">DUF5105 domain-containing protein</fullName>
    </recommendedName>
</protein>
<dbReference type="GeneID" id="301327476"/>
<organism evidence="2 3">
    <name type="scientific">Guptibacillus hwajinpoensis</name>
    <dbReference type="NCBI Taxonomy" id="208199"/>
    <lineage>
        <taxon>Bacteria</taxon>
        <taxon>Bacillati</taxon>
        <taxon>Bacillota</taxon>
        <taxon>Bacilli</taxon>
        <taxon>Bacillales</taxon>
        <taxon>Guptibacillaceae</taxon>
        <taxon>Guptibacillus</taxon>
    </lineage>
</organism>
<keyword evidence="1" id="KW-0732">Signal</keyword>
<dbReference type="EMBL" id="JAUSWM010000001">
    <property type="protein sequence ID" value="MDQ0481190.1"/>
    <property type="molecule type" value="Genomic_DNA"/>
</dbReference>
<proteinExistence type="predicted"/>
<dbReference type="RefSeq" id="WP_301551909.1">
    <property type="nucleotide sequence ID" value="NZ_JAQRMZ010000005.1"/>
</dbReference>
<sequence>MKRYISFIVMAGMLSITAGCGSDVAKLAKNHSQIVLSSIDNKAEAKTIAIEKPDVEKLSNELMNRIIQDTNQNFQVENFNTKAEINKHLQEVASEDLATNIIDTYYEEREGSLYLIPTELFPWMNSEKPYELNQVNKFEYQLLQETESDLYGTYTIEINFLYENNHWIIENFKIN</sequence>
<accession>A0ABU0JVR7</accession>
<feature type="signal peptide" evidence="1">
    <location>
        <begin position="1"/>
        <end position="18"/>
    </location>
</feature>
<evidence type="ECO:0000313" key="2">
    <source>
        <dbReference type="EMBL" id="MDQ0481190.1"/>
    </source>
</evidence>
<dbReference type="Gene3D" id="3.10.450.420">
    <property type="match status" value="1"/>
</dbReference>
<dbReference type="Proteomes" id="UP001226720">
    <property type="component" value="Unassembled WGS sequence"/>
</dbReference>
<dbReference type="InterPro" id="IPR053749">
    <property type="entry name" value="TA_system-associated_sf"/>
</dbReference>
<evidence type="ECO:0000256" key="1">
    <source>
        <dbReference type="SAM" id="SignalP"/>
    </source>
</evidence>
<dbReference type="PROSITE" id="PS51257">
    <property type="entry name" value="PROKAR_LIPOPROTEIN"/>
    <property type="match status" value="1"/>
</dbReference>
<comment type="caution">
    <text evidence="2">The sequence shown here is derived from an EMBL/GenBank/DDBJ whole genome shotgun (WGS) entry which is preliminary data.</text>
</comment>
<name>A0ABU0JVR7_9BACL</name>
<keyword evidence="3" id="KW-1185">Reference proteome</keyword>